<dbReference type="InterPro" id="IPR001189">
    <property type="entry name" value="Mn/Fe_SOD"/>
</dbReference>
<dbReference type="STRING" id="1054147.F4Q8I3"/>
<dbReference type="SUPFAM" id="SSF54719">
    <property type="entry name" value="Fe,Mn superoxide dismutase (SOD), C-terminal domain"/>
    <property type="match status" value="1"/>
</dbReference>
<dbReference type="OMA" id="RVHYSRH"/>
<dbReference type="Pfam" id="PF02777">
    <property type="entry name" value="Sod_Fe_C"/>
    <property type="match status" value="1"/>
</dbReference>
<organism evidence="8 9">
    <name type="scientific">Cavenderia fasciculata</name>
    <name type="common">Slime mold</name>
    <name type="synonym">Dictyostelium fasciculatum</name>
    <dbReference type="NCBI Taxonomy" id="261658"/>
    <lineage>
        <taxon>Eukaryota</taxon>
        <taxon>Amoebozoa</taxon>
        <taxon>Evosea</taxon>
        <taxon>Eumycetozoa</taxon>
        <taxon>Dictyostelia</taxon>
        <taxon>Acytosteliales</taxon>
        <taxon>Cavenderiaceae</taxon>
        <taxon>Cavenderia</taxon>
    </lineage>
</organism>
<accession>F4Q8I3</accession>
<evidence type="ECO:0000259" key="7">
    <source>
        <dbReference type="Pfam" id="PF02777"/>
    </source>
</evidence>
<dbReference type="AlphaFoldDB" id="F4Q8I3"/>
<name>F4Q8I3_CACFS</name>
<evidence type="ECO:0000256" key="3">
    <source>
        <dbReference type="ARBA" id="ARBA00022723"/>
    </source>
</evidence>
<dbReference type="InterPro" id="IPR036324">
    <property type="entry name" value="Mn/Fe_SOD_N_sf"/>
</dbReference>
<dbReference type="RefSeq" id="XP_004352408.1">
    <property type="nucleotide sequence ID" value="XM_004352356.1"/>
</dbReference>
<dbReference type="PANTHER" id="PTHR42769">
    <property type="entry name" value="SUPEROXIDE DISMUTASE"/>
    <property type="match status" value="1"/>
</dbReference>
<dbReference type="Gene3D" id="3.55.40.20">
    <property type="entry name" value="Iron/manganese superoxide dismutase, C-terminal domain"/>
    <property type="match status" value="1"/>
</dbReference>
<reference evidence="9" key="1">
    <citation type="journal article" date="2011" name="Genome Res.">
        <title>Phylogeny-wide analysis of social amoeba genomes highlights ancient origins for complex intercellular communication.</title>
        <authorList>
            <person name="Heidel A.J."/>
            <person name="Lawal H.M."/>
            <person name="Felder M."/>
            <person name="Schilde C."/>
            <person name="Helps N.R."/>
            <person name="Tunggal B."/>
            <person name="Rivero F."/>
            <person name="John U."/>
            <person name="Schleicher M."/>
            <person name="Eichinger L."/>
            <person name="Platzer M."/>
            <person name="Noegel A.A."/>
            <person name="Schaap P."/>
            <person name="Gloeckner G."/>
        </authorList>
    </citation>
    <scope>NUCLEOTIDE SEQUENCE [LARGE SCALE GENOMIC DNA]</scope>
    <source>
        <strain evidence="9">SH3</strain>
    </source>
</reference>
<evidence type="ECO:0000259" key="6">
    <source>
        <dbReference type="Pfam" id="PF00081"/>
    </source>
</evidence>
<dbReference type="Pfam" id="PF00081">
    <property type="entry name" value="Sod_Fe_N"/>
    <property type="match status" value="1"/>
</dbReference>
<sequence length="317" mass="36956">MFSSFTRSTVSKLVNGSGASALINARTYYRMPSVPYAQKGLKPFLSERSISFHLEHHKTDIEKANNLVDQTPYRDLPITQVLRQAGGDSEEAPFFNLASSHFNQSFFWKSITDRITEPSVFMLKAFRMDFGSFEEFKAKFSRNASSMSMPGYTWLVFRDKSLSIINTFGSGSPYELEGAFPLLCLDLHERAYYLDYQTNKKKYIANFWNFVDWEFVENKFLNALVQDKDHKQSIEQALVEEYEREMYAFDRDQQSEKDAYIENAKKQTEQALANKDDIDFDDDLEQQLDKEELDGRFAVEEETSEDLYSEDDFQIKK</sequence>
<keyword evidence="3" id="KW-0479">Metal-binding</keyword>
<dbReference type="InterPro" id="IPR036314">
    <property type="entry name" value="SOD_C_sf"/>
</dbReference>
<dbReference type="GO" id="GO:0004784">
    <property type="term" value="F:superoxide dismutase activity"/>
    <property type="evidence" value="ECO:0007669"/>
    <property type="project" value="UniProtKB-EC"/>
</dbReference>
<keyword evidence="4" id="KW-0560">Oxidoreductase</keyword>
<keyword evidence="9" id="KW-1185">Reference proteome</keyword>
<feature type="compositionally biased region" description="Acidic residues" evidence="5">
    <location>
        <begin position="300"/>
        <end position="317"/>
    </location>
</feature>
<proteinExistence type="inferred from homology"/>
<evidence type="ECO:0000313" key="8">
    <source>
        <dbReference type="EMBL" id="EGG16083.1"/>
    </source>
</evidence>
<dbReference type="GO" id="GO:0046872">
    <property type="term" value="F:metal ion binding"/>
    <property type="evidence" value="ECO:0007669"/>
    <property type="project" value="UniProtKB-KW"/>
</dbReference>
<evidence type="ECO:0000256" key="2">
    <source>
        <dbReference type="ARBA" id="ARBA00012682"/>
    </source>
</evidence>
<protein>
    <recommendedName>
        <fullName evidence="2">superoxide dismutase</fullName>
        <ecNumber evidence="2">1.15.1.1</ecNumber>
    </recommendedName>
</protein>
<feature type="region of interest" description="Disordered" evidence="5">
    <location>
        <begin position="291"/>
        <end position="317"/>
    </location>
</feature>
<dbReference type="InterPro" id="IPR019831">
    <property type="entry name" value="Mn/Fe_SOD_N"/>
</dbReference>
<evidence type="ECO:0000256" key="1">
    <source>
        <dbReference type="ARBA" id="ARBA00008714"/>
    </source>
</evidence>
<dbReference type="PANTHER" id="PTHR42769:SF3">
    <property type="entry name" value="SUPEROXIDE DISMUTASE [FE] 2, CHLOROPLASTIC"/>
    <property type="match status" value="1"/>
</dbReference>
<feature type="domain" description="Manganese/iron superoxide dismutase N-terminal" evidence="6">
    <location>
        <begin position="29"/>
        <end position="111"/>
    </location>
</feature>
<comment type="similarity">
    <text evidence="1">Belongs to the iron/manganese superoxide dismutase family.</text>
</comment>
<gene>
    <name evidence="8" type="ORF">DFA_09755</name>
</gene>
<dbReference type="SUPFAM" id="SSF46609">
    <property type="entry name" value="Fe,Mn superoxide dismutase (SOD), N-terminal domain"/>
    <property type="match status" value="1"/>
</dbReference>
<dbReference type="Proteomes" id="UP000007797">
    <property type="component" value="Unassembled WGS sequence"/>
</dbReference>
<dbReference type="InterPro" id="IPR019832">
    <property type="entry name" value="Mn/Fe_SOD_C"/>
</dbReference>
<evidence type="ECO:0000313" key="9">
    <source>
        <dbReference type="Proteomes" id="UP000007797"/>
    </source>
</evidence>
<dbReference type="PRINTS" id="PR01703">
    <property type="entry name" value="MNSODISMTASE"/>
</dbReference>
<dbReference type="OrthoDB" id="239262at2759"/>
<dbReference type="EMBL" id="GL883025">
    <property type="protein sequence ID" value="EGG16083.1"/>
    <property type="molecule type" value="Genomic_DNA"/>
</dbReference>
<dbReference type="Gene3D" id="1.10.287.990">
    <property type="entry name" value="Fe,Mn superoxide dismutase (SOD) domain"/>
    <property type="match status" value="1"/>
</dbReference>
<feature type="domain" description="Manganese/iron superoxide dismutase C-terminal" evidence="7">
    <location>
        <begin position="122"/>
        <end position="218"/>
    </location>
</feature>
<dbReference type="EC" id="1.15.1.1" evidence="2"/>
<evidence type="ECO:0000256" key="4">
    <source>
        <dbReference type="ARBA" id="ARBA00023002"/>
    </source>
</evidence>
<dbReference type="KEGG" id="dfa:DFA_09755"/>
<dbReference type="GeneID" id="14868100"/>
<evidence type="ECO:0000256" key="5">
    <source>
        <dbReference type="SAM" id="MobiDB-lite"/>
    </source>
</evidence>